<dbReference type="InterPro" id="IPR019775">
    <property type="entry name" value="WD40_repeat_CS"/>
</dbReference>
<evidence type="ECO:0000313" key="7">
    <source>
        <dbReference type="Proteomes" id="UP001500058"/>
    </source>
</evidence>
<dbReference type="InterPro" id="IPR020472">
    <property type="entry name" value="WD40_PAC1"/>
</dbReference>
<feature type="repeat" description="WD" evidence="3">
    <location>
        <begin position="1096"/>
        <end position="1128"/>
    </location>
</feature>
<dbReference type="InterPro" id="IPR001387">
    <property type="entry name" value="Cro/C1-type_HTH"/>
</dbReference>
<protein>
    <recommendedName>
        <fullName evidence="5">HTH cro/C1-type domain-containing protein</fullName>
    </recommendedName>
</protein>
<name>A0ABN3HP11_9ACTN</name>
<organism evidence="6 7">
    <name type="scientific">Streptomyces glaucosporus</name>
    <dbReference type="NCBI Taxonomy" id="284044"/>
    <lineage>
        <taxon>Bacteria</taxon>
        <taxon>Bacillati</taxon>
        <taxon>Actinomycetota</taxon>
        <taxon>Actinomycetes</taxon>
        <taxon>Kitasatosporales</taxon>
        <taxon>Streptomycetaceae</taxon>
        <taxon>Streptomyces</taxon>
    </lineage>
</organism>
<dbReference type="Pfam" id="PF00400">
    <property type="entry name" value="WD40"/>
    <property type="match status" value="14"/>
</dbReference>
<reference evidence="6 7" key="1">
    <citation type="journal article" date="2019" name="Int. J. Syst. Evol. Microbiol.">
        <title>The Global Catalogue of Microorganisms (GCM) 10K type strain sequencing project: providing services to taxonomists for standard genome sequencing and annotation.</title>
        <authorList>
            <consortium name="The Broad Institute Genomics Platform"/>
            <consortium name="The Broad Institute Genome Sequencing Center for Infectious Disease"/>
            <person name="Wu L."/>
            <person name="Ma J."/>
        </authorList>
    </citation>
    <scope>NUCLEOTIDE SEQUENCE [LARGE SCALE GENOMIC DNA]</scope>
    <source>
        <strain evidence="6 7">JCM 6921</strain>
    </source>
</reference>
<dbReference type="PANTHER" id="PTHR19848:SF8">
    <property type="entry name" value="F-BOX AND WD REPEAT DOMAIN CONTAINING 7"/>
    <property type="match status" value="1"/>
</dbReference>
<feature type="repeat" description="WD" evidence="3">
    <location>
        <begin position="1057"/>
        <end position="1083"/>
    </location>
</feature>
<dbReference type="InterPro" id="IPR036322">
    <property type="entry name" value="WD40_repeat_dom_sf"/>
</dbReference>
<dbReference type="PANTHER" id="PTHR19848">
    <property type="entry name" value="WD40 REPEAT PROTEIN"/>
    <property type="match status" value="1"/>
</dbReference>
<dbReference type="EMBL" id="BAAATJ010000001">
    <property type="protein sequence ID" value="GAA2384902.1"/>
    <property type="molecule type" value="Genomic_DNA"/>
</dbReference>
<dbReference type="Gene3D" id="3.40.50.300">
    <property type="entry name" value="P-loop containing nucleotide triphosphate hydrolases"/>
    <property type="match status" value="1"/>
</dbReference>
<feature type="repeat" description="WD" evidence="3">
    <location>
        <begin position="826"/>
        <end position="858"/>
    </location>
</feature>
<evidence type="ECO:0000256" key="4">
    <source>
        <dbReference type="SAM" id="MobiDB-lite"/>
    </source>
</evidence>
<sequence>MPRPESGIPEGEEPVRRFAAELRELRRKAGSPPYRDLAERTDYSLTTLSQAAAGKRLPTLPVALAYVRACGGDAEEWERRWRDAAQELARRTRTQDDDGPKPPYRGLARFEPDDADLFFGRDRLARKLTDLTRRHRFTAVFGPSGSGKSSLLRAGLIPRLREAGDDGPRPAVVRIITPGPDPLAAHGDRLRPLPGADGDTWLIVDQFEELYTLCHDPAVRAAFLDRLLAARDDGSRLRVVVAVRADFLGRCAEHSGLTAALQDATLLVGPMSRDELREAVVKPAAAAGLQVERSLTARLLDEAEDEPGALPLMSHALLETWQHRRGRILTLEAYDTAGGLRGAAARTAEDVFARLTGTQADLARRILLRLVAPGDGTPDTRRPADRAELGFGDPHDTATVLERLAGARLITLADGTVDLAHEALIDAWPRLRGWIDAERDRLRLHRRLTEAAHGWEDLGRDPGALYRGSRLAMAREAFPEPDRHRDLTALEREFLAASVRQRHRTAVRRRAVTAVLAVLLLLASGTAVVAFQQRATARAERNTAVFHQITAKADELRGTQSSLAAQLDLAAHRMRRTPGLRTKLVSDAHAVLSAPLTGHTDIVTAAVFSPDGDTLASTAYDATVRLWDTSDPEDPRPLGKPLRGHEGPVLSAVFAPGGDVLATTGLDRTVRLWDTSDPGRPRPLGGPLKGHGGGVVSAAFAPGGDVLATAGDDSAIRLWDTSDPKRPELLGTVSDVHGDGVRSVSFAPDGATLASGGYDATVRLWDVADPKRPEPLGKPLEGHEAAVWSVEFGPDGKTLASGGYDTTVRLWDTSDPKRPEPLGDPLEGHEAAVTAVAFAPDGKTLVTTGQDDTLRLWNTANPAYPLPLGEPLTDHTGGVWTVAFGPDGATLASGGHDRAVRLWRRPATLLTGHTNPVNSVAFAPGGRLLASASSHDHMVRLWNTRDPARPALVGEPLIAHEGPVTEVAFAPRGGVMATASEDRTVRLWDVADPEEPRPLGRPLEGRVGTVLSVAFDPRGRVLAGAGTDGGVRLWDVTDPKRPRPLGGPLDAHGRDDVTSVAFDPRGRVLATAGADNTVRLWNVADPGRPEPLGEPLEGHISIVHAVAFAPDGDVMASVSEDRTVRLWDTTDPGRPEPLGKPLEGHRGPVRTVAFAPDGTTLATAGSDNTVRLWDTTDPGRPEPLGEPLTGHVGTVTSVAFAPDGSTLASGSYDVTARVWRLDAEWAARRVCSVTGDSLTRRQWEQYVPQVPFSPPCG</sequence>
<evidence type="ECO:0000256" key="2">
    <source>
        <dbReference type="ARBA" id="ARBA00022737"/>
    </source>
</evidence>
<dbReference type="Gene3D" id="2.130.10.10">
    <property type="entry name" value="YVTN repeat-like/Quinoprotein amine dehydrogenase"/>
    <property type="match status" value="5"/>
</dbReference>
<feature type="compositionally biased region" description="Basic and acidic residues" evidence="4">
    <location>
        <begin position="88"/>
        <end position="100"/>
    </location>
</feature>
<dbReference type="SUPFAM" id="SSF69304">
    <property type="entry name" value="Tricorn protease N-terminal domain"/>
    <property type="match status" value="1"/>
</dbReference>
<dbReference type="PROSITE" id="PS00678">
    <property type="entry name" value="WD_REPEATS_1"/>
    <property type="match status" value="5"/>
</dbReference>
<dbReference type="InterPro" id="IPR027417">
    <property type="entry name" value="P-loop_NTPase"/>
</dbReference>
<feature type="repeat" description="WD" evidence="3">
    <location>
        <begin position="642"/>
        <end position="674"/>
    </location>
</feature>
<dbReference type="CDD" id="cd00093">
    <property type="entry name" value="HTH_XRE"/>
    <property type="match status" value="1"/>
</dbReference>
<dbReference type="Gene3D" id="1.10.260.40">
    <property type="entry name" value="lambda repressor-like DNA-binding domains"/>
    <property type="match status" value="1"/>
</dbReference>
<dbReference type="RefSeq" id="WP_344629023.1">
    <property type="nucleotide sequence ID" value="NZ_BAAATJ010000001.1"/>
</dbReference>
<feature type="repeat" description="WD" evidence="3">
    <location>
        <begin position="1003"/>
        <end position="1044"/>
    </location>
</feature>
<dbReference type="SMART" id="SM00530">
    <property type="entry name" value="HTH_XRE"/>
    <property type="match status" value="1"/>
</dbReference>
<keyword evidence="7" id="KW-1185">Reference proteome</keyword>
<feature type="repeat" description="WD" evidence="3">
    <location>
        <begin position="688"/>
        <end position="729"/>
    </location>
</feature>
<gene>
    <name evidence="6" type="ORF">GCM10010420_04080</name>
</gene>
<dbReference type="SUPFAM" id="SSF50978">
    <property type="entry name" value="WD40 repeat-like"/>
    <property type="match status" value="2"/>
</dbReference>
<evidence type="ECO:0000313" key="6">
    <source>
        <dbReference type="EMBL" id="GAA2384902.1"/>
    </source>
</evidence>
<dbReference type="SMART" id="SM00320">
    <property type="entry name" value="WD40"/>
    <property type="match status" value="14"/>
</dbReference>
<feature type="repeat" description="WD" evidence="3">
    <location>
        <begin position="596"/>
        <end position="637"/>
    </location>
</feature>
<feature type="domain" description="HTH cro/C1-type" evidence="5">
    <location>
        <begin position="21"/>
        <end position="77"/>
    </location>
</feature>
<dbReference type="CDD" id="cd00200">
    <property type="entry name" value="WD40"/>
    <property type="match status" value="2"/>
</dbReference>
<feature type="repeat" description="WD" evidence="3">
    <location>
        <begin position="780"/>
        <end position="821"/>
    </location>
</feature>
<dbReference type="PRINTS" id="PR00320">
    <property type="entry name" value="GPROTEINBRPT"/>
</dbReference>
<feature type="region of interest" description="Disordered" evidence="4">
    <location>
        <begin position="1127"/>
        <end position="1148"/>
    </location>
</feature>
<evidence type="ECO:0000259" key="5">
    <source>
        <dbReference type="SMART" id="SM00530"/>
    </source>
</evidence>
<keyword evidence="2" id="KW-0677">Repeat</keyword>
<feature type="repeat" description="WD" evidence="3">
    <location>
        <begin position="1188"/>
        <end position="1222"/>
    </location>
</feature>
<dbReference type="PROSITE" id="PS50294">
    <property type="entry name" value="WD_REPEATS_REGION"/>
    <property type="match status" value="14"/>
</dbReference>
<dbReference type="InterPro" id="IPR015943">
    <property type="entry name" value="WD40/YVTN_repeat-like_dom_sf"/>
</dbReference>
<feature type="repeat" description="WD" evidence="3">
    <location>
        <begin position="1142"/>
        <end position="1174"/>
    </location>
</feature>
<dbReference type="InterPro" id="IPR010982">
    <property type="entry name" value="Lambda_DNA-bd_dom_sf"/>
</dbReference>
<feature type="repeat" description="WD" evidence="3">
    <location>
        <begin position="734"/>
        <end position="767"/>
    </location>
</feature>
<dbReference type="SUPFAM" id="SSF47413">
    <property type="entry name" value="lambda repressor-like DNA-binding domains"/>
    <property type="match status" value="1"/>
</dbReference>
<dbReference type="InterPro" id="IPR049052">
    <property type="entry name" value="nSTAND1"/>
</dbReference>
<feature type="repeat" description="WD" evidence="3">
    <location>
        <begin position="910"/>
        <end position="945"/>
    </location>
</feature>
<feature type="repeat" description="WD" evidence="3">
    <location>
        <begin position="957"/>
        <end position="998"/>
    </location>
</feature>
<dbReference type="Proteomes" id="UP001500058">
    <property type="component" value="Unassembled WGS sequence"/>
</dbReference>
<evidence type="ECO:0000256" key="1">
    <source>
        <dbReference type="ARBA" id="ARBA00022574"/>
    </source>
</evidence>
<dbReference type="SUPFAM" id="SSF52540">
    <property type="entry name" value="P-loop containing nucleoside triphosphate hydrolases"/>
    <property type="match status" value="1"/>
</dbReference>
<accession>A0ABN3HP11</accession>
<evidence type="ECO:0000256" key="3">
    <source>
        <dbReference type="PROSITE-ProRule" id="PRU00221"/>
    </source>
</evidence>
<keyword evidence="1 3" id="KW-0853">WD repeat</keyword>
<dbReference type="Pfam" id="PF20703">
    <property type="entry name" value="nSTAND1"/>
    <property type="match status" value="1"/>
</dbReference>
<feature type="region of interest" description="Disordered" evidence="4">
    <location>
        <begin position="88"/>
        <end position="107"/>
    </location>
</feature>
<feature type="repeat" description="WD" evidence="3">
    <location>
        <begin position="872"/>
        <end position="903"/>
    </location>
</feature>
<proteinExistence type="predicted"/>
<dbReference type="InterPro" id="IPR001680">
    <property type="entry name" value="WD40_rpt"/>
</dbReference>
<comment type="caution">
    <text evidence="6">The sequence shown here is derived from an EMBL/GenBank/DDBJ whole genome shotgun (WGS) entry which is preliminary data.</text>
</comment>
<dbReference type="PROSITE" id="PS50082">
    <property type="entry name" value="WD_REPEATS_2"/>
    <property type="match status" value="14"/>
</dbReference>